<protein>
    <submittedName>
        <fullName evidence="2">Teichuronic acid biosynthesis glycosyltransferase TuaC</fullName>
        <ecNumber evidence="2">2.4.-.-</ecNumber>
    </submittedName>
</protein>
<evidence type="ECO:0000313" key="3">
    <source>
        <dbReference type="Proteomes" id="UP000410984"/>
    </source>
</evidence>
<name>A0A509ELC1_9HYPH</name>
<evidence type="ECO:0000313" key="2">
    <source>
        <dbReference type="EMBL" id="VUD74215.1"/>
    </source>
</evidence>
<dbReference type="RefSeq" id="WP_142585483.1">
    <property type="nucleotide sequence ID" value="NZ_CABFPH010000110.1"/>
</dbReference>
<dbReference type="Pfam" id="PF13692">
    <property type="entry name" value="Glyco_trans_1_4"/>
    <property type="match status" value="1"/>
</dbReference>
<dbReference type="PANTHER" id="PTHR12526:SF636">
    <property type="entry name" value="BLL3647 PROTEIN"/>
    <property type="match status" value="1"/>
</dbReference>
<dbReference type="GO" id="GO:0016757">
    <property type="term" value="F:glycosyltransferase activity"/>
    <property type="evidence" value="ECO:0007669"/>
    <property type="project" value="UniProtKB-KW"/>
</dbReference>
<dbReference type="PANTHER" id="PTHR12526">
    <property type="entry name" value="GLYCOSYLTRANSFERASE"/>
    <property type="match status" value="1"/>
</dbReference>
<keyword evidence="2" id="KW-0328">Glycosyltransferase</keyword>
<accession>A0A509ELC1</accession>
<dbReference type="OrthoDB" id="9807414at2"/>
<keyword evidence="2" id="KW-0808">Transferase</keyword>
<dbReference type="Pfam" id="PF13579">
    <property type="entry name" value="Glyco_trans_4_4"/>
    <property type="match status" value="1"/>
</dbReference>
<keyword evidence="3" id="KW-1185">Reference proteome</keyword>
<dbReference type="Gene3D" id="3.40.50.2000">
    <property type="entry name" value="Glycogen Phosphorylase B"/>
    <property type="match status" value="2"/>
</dbReference>
<dbReference type="SUPFAM" id="SSF53756">
    <property type="entry name" value="UDP-Glycosyltransferase/glycogen phosphorylase"/>
    <property type="match status" value="1"/>
</dbReference>
<gene>
    <name evidence="2" type="primary">tuaC_2</name>
    <name evidence="2" type="ORF">MET9862_04843</name>
</gene>
<dbReference type="EMBL" id="CABFPH010000110">
    <property type="protein sequence ID" value="VUD74215.1"/>
    <property type="molecule type" value="Genomic_DNA"/>
</dbReference>
<dbReference type="CDD" id="cd03801">
    <property type="entry name" value="GT4_PimA-like"/>
    <property type="match status" value="1"/>
</dbReference>
<dbReference type="EC" id="2.4.-.-" evidence="2"/>
<proteinExistence type="predicted"/>
<dbReference type="AlphaFoldDB" id="A0A509ELC1"/>
<dbReference type="Proteomes" id="UP000410984">
    <property type="component" value="Unassembled WGS sequence"/>
</dbReference>
<organism evidence="2 3">
    <name type="scientific">Methylobacterium symbioticum</name>
    <dbReference type="NCBI Taxonomy" id="2584084"/>
    <lineage>
        <taxon>Bacteria</taxon>
        <taxon>Pseudomonadati</taxon>
        <taxon>Pseudomonadota</taxon>
        <taxon>Alphaproteobacteria</taxon>
        <taxon>Hyphomicrobiales</taxon>
        <taxon>Methylobacteriaceae</taxon>
        <taxon>Methylobacterium</taxon>
    </lineage>
</organism>
<dbReference type="InterPro" id="IPR028098">
    <property type="entry name" value="Glyco_trans_4-like_N"/>
</dbReference>
<reference evidence="2 3" key="1">
    <citation type="submission" date="2019-06" db="EMBL/GenBank/DDBJ databases">
        <authorList>
            <person name="Rodrigo-Torres L."/>
            <person name="Arahal R. D."/>
            <person name="Lucena T."/>
        </authorList>
    </citation>
    <scope>NUCLEOTIDE SEQUENCE [LARGE SCALE GENOMIC DNA]</scope>
    <source>
        <strain evidence="2 3">SB0023/3</strain>
    </source>
</reference>
<feature type="domain" description="Glycosyltransferase subfamily 4-like N-terminal" evidence="1">
    <location>
        <begin position="14"/>
        <end position="218"/>
    </location>
</feature>
<sequence length="430" mass="45686">MHVVLVADHAYINGGQAKVVVESALGLAARGHAVTVFAAVGPADPRLAEAGIAVVLTGQTDVTRTRSLARFGVQWLWNAPAAAELRGLLATLDPRESVVHVHGWAKALSPSIGPVLRTCGVPVVFTMHEYYLACPNGGFYDYQAASVCARKPGSLACIGHNCDSRSYARKLMRVGRHWLMQETGLPESPQAIITISRLQREAILPYLPRDARYAEVGNPIDAEPLGRKGAGTPGDFVFVGRISPEKGPLLFAEAARRAGLQAVFVGDGPQAAEIAARYPEARLLGWKDPAAVKTLMRAARALVFPSVWYEGQPLTVLESLALGTPVIVSDVCAGREAVRDGVSGLWFRSGDPDALAASLRRLADDATARAMSDAAYDLFWADPLTLDRHLDGLEGVYEGLLRADPASAGDRATAAALRPPAARAAAPRAL</sequence>
<evidence type="ECO:0000259" key="1">
    <source>
        <dbReference type="Pfam" id="PF13579"/>
    </source>
</evidence>